<dbReference type="InterPro" id="IPR058498">
    <property type="entry name" value="DUF8185"/>
</dbReference>
<dbReference type="EMBL" id="BAAARY010000021">
    <property type="protein sequence ID" value="GAA2530549.1"/>
    <property type="molecule type" value="Genomic_DNA"/>
</dbReference>
<dbReference type="RefSeq" id="WP_344174014.1">
    <property type="nucleotide sequence ID" value="NZ_BAAARY010000021.1"/>
</dbReference>
<protein>
    <submittedName>
        <fullName evidence="3">Uncharacterized protein</fullName>
    </submittedName>
</protein>
<organism evidence="3 4">
    <name type="scientific">Pilimelia columellifera subsp. columellifera</name>
    <dbReference type="NCBI Taxonomy" id="706583"/>
    <lineage>
        <taxon>Bacteria</taxon>
        <taxon>Bacillati</taxon>
        <taxon>Actinomycetota</taxon>
        <taxon>Actinomycetes</taxon>
        <taxon>Micromonosporales</taxon>
        <taxon>Micromonosporaceae</taxon>
        <taxon>Pilimelia</taxon>
    </lineage>
</organism>
<dbReference type="Pfam" id="PF26035">
    <property type="entry name" value="DUF8010"/>
    <property type="match status" value="1"/>
</dbReference>
<keyword evidence="4" id="KW-1185">Reference proteome</keyword>
<name>A0ABP6B0A5_9ACTN</name>
<sequence>MTAAAGGPTGVGDVGAFLARLLRLDAAAVVRLRPEPDGAGTALWARLPWEVLVTRLVVGGPGQDVTVSAAELLATVASGPVSWWSASAGGAPAAGSGVVAGGDGTPLARRDADWRWTLPPTDAVLVDQVPVDAVRRIADAAASAMREARARGSVGDRKLRDALLDHVAVTVQPDSSAGMGIEPVELSQRLIQAIVRMGFLGGSDGEPGATVRVRVAGQWVELAAAYGSAWIRRSGRFKLNTHIVHTFGQPVVAPPVRQLT</sequence>
<feature type="domain" description="DUF8010" evidence="1">
    <location>
        <begin position="10"/>
        <end position="79"/>
    </location>
</feature>
<dbReference type="Pfam" id="PF26572">
    <property type="entry name" value="DUF8185"/>
    <property type="match status" value="1"/>
</dbReference>
<accession>A0ABP6B0A5</accession>
<feature type="domain" description="DUF8185" evidence="2">
    <location>
        <begin position="119"/>
        <end position="235"/>
    </location>
</feature>
<proteinExistence type="predicted"/>
<reference evidence="4" key="1">
    <citation type="journal article" date="2019" name="Int. J. Syst. Evol. Microbiol.">
        <title>The Global Catalogue of Microorganisms (GCM) 10K type strain sequencing project: providing services to taxonomists for standard genome sequencing and annotation.</title>
        <authorList>
            <consortium name="The Broad Institute Genomics Platform"/>
            <consortium name="The Broad Institute Genome Sequencing Center for Infectious Disease"/>
            <person name="Wu L."/>
            <person name="Ma J."/>
        </authorList>
    </citation>
    <scope>NUCLEOTIDE SEQUENCE [LARGE SCALE GENOMIC DNA]</scope>
    <source>
        <strain evidence="4">JCM 3367</strain>
    </source>
</reference>
<evidence type="ECO:0000313" key="3">
    <source>
        <dbReference type="EMBL" id="GAA2530549.1"/>
    </source>
</evidence>
<gene>
    <name evidence="3" type="ORF">GCM10010201_32490</name>
</gene>
<evidence type="ECO:0000313" key="4">
    <source>
        <dbReference type="Proteomes" id="UP001499978"/>
    </source>
</evidence>
<dbReference type="Proteomes" id="UP001499978">
    <property type="component" value="Unassembled WGS sequence"/>
</dbReference>
<comment type="caution">
    <text evidence="3">The sequence shown here is derived from an EMBL/GenBank/DDBJ whole genome shotgun (WGS) entry which is preliminary data.</text>
</comment>
<dbReference type="InterPro" id="IPR058323">
    <property type="entry name" value="DUF8010"/>
</dbReference>
<evidence type="ECO:0000259" key="2">
    <source>
        <dbReference type="Pfam" id="PF26572"/>
    </source>
</evidence>
<evidence type="ECO:0000259" key="1">
    <source>
        <dbReference type="Pfam" id="PF26035"/>
    </source>
</evidence>